<comment type="catalytic activity">
    <reaction evidence="8">
        <text>L-aspartate(89)-[ribosomal protein uS12]-hydrogen + (sulfur carrier)-SH + AH2 + 2 S-adenosyl-L-methionine = 3-methylsulfanyl-L-aspartate(89)-[ribosomal protein uS12]-hydrogen + (sulfur carrier)-H + 5'-deoxyadenosine + L-methionine + A + S-adenosyl-L-homocysteine + 2 H(+)</text>
        <dbReference type="Rhea" id="RHEA:37087"/>
        <dbReference type="Rhea" id="RHEA-COMP:10460"/>
        <dbReference type="Rhea" id="RHEA-COMP:10461"/>
        <dbReference type="Rhea" id="RHEA-COMP:14737"/>
        <dbReference type="Rhea" id="RHEA-COMP:14739"/>
        <dbReference type="ChEBI" id="CHEBI:13193"/>
        <dbReference type="ChEBI" id="CHEBI:15378"/>
        <dbReference type="ChEBI" id="CHEBI:17319"/>
        <dbReference type="ChEBI" id="CHEBI:17499"/>
        <dbReference type="ChEBI" id="CHEBI:29917"/>
        <dbReference type="ChEBI" id="CHEBI:29961"/>
        <dbReference type="ChEBI" id="CHEBI:57844"/>
        <dbReference type="ChEBI" id="CHEBI:57856"/>
        <dbReference type="ChEBI" id="CHEBI:59789"/>
        <dbReference type="ChEBI" id="CHEBI:64428"/>
        <dbReference type="ChEBI" id="CHEBI:73599"/>
        <dbReference type="EC" id="2.8.4.4"/>
    </reaction>
</comment>
<dbReference type="CDD" id="cd01335">
    <property type="entry name" value="Radical_SAM"/>
    <property type="match status" value="1"/>
</dbReference>
<dbReference type="GO" id="GO:0051539">
    <property type="term" value="F:4 iron, 4 sulfur cluster binding"/>
    <property type="evidence" value="ECO:0007669"/>
    <property type="project" value="UniProtKB-UniRule"/>
</dbReference>
<dbReference type="HAMAP" id="MF_01865">
    <property type="entry name" value="MTTase_RimO"/>
    <property type="match status" value="1"/>
</dbReference>
<dbReference type="InterPro" id="IPR005840">
    <property type="entry name" value="Ribosomal_uS12_MeSTrfase_RimO"/>
</dbReference>
<keyword evidence="12" id="KW-0689">Ribosomal protein</keyword>
<keyword evidence="6 8" id="KW-0408">Iron</keyword>
<evidence type="ECO:0000256" key="5">
    <source>
        <dbReference type="ARBA" id="ARBA00022723"/>
    </source>
</evidence>
<dbReference type="SMART" id="SM00729">
    <property type="entry name" value="Elp3"/>
    <property type="match status" value="1"/>
</dbReference>
<name>A0A318XM86_9FIRM</name>
<dbReference type="OrthoDB" id="9805215at2"/>
<dbReference type="NCBIfam" id="TIGR01125">
    <property type="entry name" value="30S ribosomal protein S12 methylthiotransferase RimO"/>
    <property type="match status" value="1"/>
</dbReference>
<proteinExistence type="inferred from homology"/>
<dbReference type="FunFam" id="2.40.50.140:FF:000210">
    <property type="entry name" value="Ribosomal protein S12 methylthiotransferase RimO"/>
    <property type="match status" value="1"/>
</dbReference>
<organism evidence="12 13">
    <name type="scientific">Ruminiclostridium sufflavum DSM 19573</name>
    <dbReference type="NCBI Taxonomy" id="1121337"/>
    <lineage>
        <taxon>Bacteria</taxon>
        <taxon>Bacillati</taxon>
        <taxon>Bacillota</taxon>
        <taxon>Clostridia</taxon>
        <taxon>Eubacteriales</taxon>
        <taxon>Oscillospiraceae</taxon>
        <taxon>Ruminiclostridium</taxon>
    </lineage>
</organism>
<evidence type="ECO:0000256" key="2">
    <source>
        <dbReference type="ARBA" id="ARBA00022490"/>
    </source>
</evidence>
<dbReference type="InterPro" id="IPR038135">
    <property type="entry name" value="Methylthiotransferase_N_sf"/>
</dbReference>
<keyword evidence="12" id="KW-0687">Ribonucleoprotein</keyword>
<feature type="binding site" evidence="8">
    <location>
        <position position="12"/>
    </location>
    <ligand>
        <name>[4Fe-4S] cluster</name>
        <dbReference type="ChEBI" id="CHEBI:49883"/>
        <label>1</label>
    </ligand>
</feature>
<comment type="similarity">
    <text evidence="8">Belongs to the methylthiotransferase family. RimO subfamily.</text>
</comment>
<dbReference type="PROSITE" id="PS51918">
    <property type="entry name" value="RADICAL_SAM"/>
    <property type="match status" value="1"/>
</dbReference>
<dbReference type="EC" id="2.8.4.4" evidence="8"/>
<dbReference type="SFLD" id="SFLDS00029">
    <property type="entry name" value="Radical_SAM"/>
    <property type="match status" value="1"/>
</dbReference>
<dbReference type="PROSITE" id="PS50926">
    <property type="entry name" value="TRAM"/>
    <property type="match status" value="1"/>
</dbReference>
<dbReference type="NCBIfam" id="TIGR00089">
    <property type="entry name" value="MiaB/RimO family radical SAM methylthiotransferase"/>
    <property type="match status" value="1"/>
</dbReference>
<dbReference type="PROSITE" id="PS51449">
    <property type="entry name" value="MTTASE_N"/>
    <property type="match status" value="1"/>
</dbReference>
<dbReference type="InterPro" id="IPR023404">
    <property type="entry name" value="rSAM_horseshoe"/>
</dbReference>
<evidence type="ECO:0000313" key="12">
    <source>
        <dbReference type="EMBL" id="PYG87052.1"/>
    </source>
</evidence>
<dbReference type="Pfam" id="PF18693">
    <property type="entry name" value="TRAM_2"/>
    <property type="match status" value="1"/>
</dbReference>
<evidence type="ECO:0000256" key="1">
    <source>
        <dbReference type="ARBA" id="ARBA00022485"/>
    </source>
</evidence>
<protein>
    <recommendedName>
        <fullName evidence="8">Ribosomal protein uS12 methylthiotransferase RimO</fullName>
        <shortName evidence="8">uS12 MTTase</shortName>
        <shortName evidence="8">uS12 methylthiotransferase</shortName>
        <ecNumber evidence="8">2.8.4.4</ecNumber>
    </recommendedName>
    <alternativeName>
        <fullName evidence="8">Ribosomal protein uS12 (aspartate-C(3))-methylthiotransferase</fullName>
    </alternativeName>
    <alternativeName>
        <fullName evidence="8">Ribosome maturation factor RimO</fullName>
    </alternativeName>
</protein>
<dbReference type="Gene3D" id="3.40.50.12160">
    <property type="entry name" value="Methylthiotransferase, N-terminal domain"/>
    <property type="match status" value="1"/>
</dbReference>
<comment type="function">
    <text evidence="8">Catalyzes the methylthiolation of an aspartic acid residue of ribosomal protein uS12.</text>
</comment>
<evidence type="ECO:0000256" key="7">
    <source>
        <dbReference type="ARBA" id="ARBA00023014"/>
    </source>
</evidence>
<dbReference type="InterPro" id="IPR002792">
    <property type="entry name" value="TRAM_dom"/>
</dbReference>
<dbReference type="InterPro" id="IPR005839">
    <property type="entry name" value="Methylthiotransferase"/>
</dbReference>
<sequence>MSKKIGIVSLGCPKNLVDSEIMLGLLSNANYEIVNEKANADILIVNTCGFIESAQQESINTILEMAEEKKRRCEVLIVTGCMAERYKEKILEQIPEVDAVLGTGNYKEIADVINLAYKGERTVSYGKFEETDYLDERRIISSESHSVYLKISEGCDNRCTYCIIPYLRGKYRSRKIESLVKEAELLAQKGAKEIILVAQDTTRYGIDLYGKKMLTELIQKLSKISGVEWIRLLYCYPEEIDDLLIEEIASNPKVCKYMDIPVQHASDSILKLMGRRGNISEIHTVLTKLRERVKGIAIRTTMIVGFPGETEEDFEQLTAFAEQFKFDKLGVFTYSKEEGTPAAKMKNQVNKRIKQKRQKAVLELQNHISKDINFKRIGKVYKAIVDGIADDGIFYYGRTYAEAPEIDGMVYFTSSEPLTVGSFVDINILNAEEYDLIGEVIHEFAK</sequence>
<dbReference type="GO" id="GO:0005840">
    <property type="term" value="C:ribosome"/>
    <property type="evidence" value="ECO:0007669"/>
    <property type="project" value="UniProtKB-KW"/>
</dbReference>
<dbReference type="Gene3D" id="2.40.50.140">
    <property type="entry name" value="Nucleic acid-binding proteins"/>
    <property type="match status" value="1"/>
</dbReference>
<dbReference type="GO" id="GO:0035599">
    <property type="term" value="F:aspartic acid methylthiotransferase activity"/>
    <property type="evidence" value="ECO:0007669"/>
    <property type="project" value="TreeGrafter"/>
</dbReference>
<dbReference type="InterPro" id="IPR058240">
    <property type="entry name" value="rSAM_sf"/>
</dbReference>
<keyword evidence="5 8" id="KW-0479">Metal-binding</keyword>
<feature type="binding site" evidence="8">
    <location>
        <position position="155"/>
    </location>
    <ligand>
        <name>[4Fe-4S] cluster</name>
        <dbReference type="ChEBI" id="CHEBI:49883"/>
        <label>2</label>
        <note>4Fe-4S-S-AdoMet</note>
    </ligand>
</feature>
<feature type="domain" description="Radical SAM core" evidence="11">
    <location>
        <begin position="141"/>
        <end position="371"/>
    </location>
</feature>
<dbReference type="SFLD" id="SFLDG01061">
    <property type="entry name" value="methylthiotransferase"/>
    <property type="match status" value="1"/>
</dbReference>
<keyword evidence="2 8" id="KW-0963">Cytoplasm</keyword>
<dbReference type="EMBL" id="QKMR01000014">
    <property type="protein sequence ID" value="PYG87052.1"/>
    <property type="molecule type" value="Genomic_DNA"/>
</dbReference>
<dbReference type="SUPFAM" id="SSF102114">
    <property type="entry name" value="Radical SAM enzymes"/>
    <property type="match status" value="1"/>
</dbReference>
<dbReference type="GO" id="GO:0035600">
    <property type="term" value="P:tRNA methylthiolation"/>
    <property type="evidence" value="ECO:0007669"/>
    <property type="project" value="UniProtKB-ARBA"/>
</dbReference>
<dbReference type="PROSITE" id="PS01278">
    <property type="entry name" value="MTTASE_RADICAL"/>
    <property type="match status" value="1"/>
</dbReference>
<dbReference type="GO" id="GO:0103039">
    <property type="term" value="F:protein methylthiotransferase activity"/>
    <property type="evidence" value="ECO:0007669"/>
    <property type="project" value="UniProtKB-EC"/>
</dbReference>
<dbReference type="PANTHER" id="PTHR43837:SF1">
    <property type="entry name" value="RIBOSOMAL PROTEIN US12 METHYLTHIOTRANSFERASE RIMO"/>
    <property type="match status" value="1"/>
</dbReference>
<dbReference type="AlphaFoldDB" id="A0A318XM86"/>
<dbReference type="SFLD" id="SFLDG01082">
    <property type="entry name" value="B12-binding_domain_containing"/>
    <property type="match status" value="1"/>
</dbReference>
<dbReference type="RefSeq" id="WP_110462452.1">
    <property type="nucleotide sequence ID" value="NZ_QKMR01000014.1"/>
</dbReference>
<dbReference type="Proteomes" id="UP000248132">
    <property type="component" value="Unassembled WGS sequence"/>
</dbReference>
<evidence type="ECO:0000256" key="3">
    <source>
        <dbReference type="ARBA" id="ARBA00022679"/>
    </source>
</evidence>
<reference evidence="12 13" key="1">
    <citation type="submission" date="2018-06" db="EMBL/GenBank/DDBJ databases">
        <title>Genomic Encyclopedia of Type Strains, Phase I: the one thousand microbial genomes (KMG-I) project.</title>
        <authorList>
            <person name="Kyrpides N."/>
        </authorList>
    </citation>
    <scope>NUCLEOTIDE SEQUENCE [LARGE SCALE GENOMIC DNA]</scope>
    <source>
        <strain evidence="12 13">DSM 19573</strain>
    </source>
</reference>
<dbReference type="Pfam" id="PF00919">
    <property type="entry name" value="UPF0004"/>
    <property type="match status" value="1"/>
</dbReference>
<feature type="domain" description="MTTase N-terminal" evidence="10">
    <location>
        <begin position="3"/>
        <end position="118"/>
    </location>
</feature>
<dbReference type="GO" id="GO:0005829">
    <property type="term" value="C:cytosol"/>
    <property type="evidence" value="ECO:0007669"/>
    <property type="project" value="TreeGrafter"/>
</dbReference>
<keyword evidence="7 8" id="KW-0411">Iron-sulfur</keyword>
<evidence type="ECO:0000256" key="6">
    <source>
        <dbReference type="ARBA" id="ARBA00023004"/>
    </source>
</evidence>
<evidence type="ECO:0000313" key="13">
    <source>
        <dbReference type="Proteomes" id="UP000248132"/>
    </source>
</evidence>
<evidence type="ECO:0000256" key="4">
    <source>
        <dbReference type="ARBA" id="ARBA00022691"/>
    </source>
</evidence>
<feature type="binding site" evidence="8">
    <location>
        <position position="159"/>
    </location>
    <ligand>
        <name>[4Fe-4S] cluster</name>
        <dbReference type="ChEBI" id="CHEBI:49883"/>
        <label>2</label>
        <note>4Fe-4S-S-AdoMet</note>
    </ligand>
</feature>
<evidence type="ECO:0000259" key="10">
    <source>
        <dbReference type="PROSITE" id="PS51449"/>
    </source>
</evidence>
<dbReference type="GO" id="GO:0140101">
    <property type="term" value="F:catalytic activity, acting on a tRNA"/>
    <property type="evidence" value="ECO:0007669"/>
    <property type="project" value="UniProtKB-ARBA"/>
</dbReference>
<dbReference type="Pfam" id="PF04055">
    <property type="entry name" value="Radical_SAM"/>
    <property type="match status" value="1"/>
</dbReference>
<comment type="cofactor">
    <cofactor evidence="8">
        <name>[4Fe-4S] cluster</name>
        <dbReference type="ChEBI" id="CHEBI:49883"/>
    </cofactor>
    <text evidence="8">Binds 2 [4Fe-4S] clusters. One cluster is coordinated with 3 cysteines and an exchangeable S-adenosyl-L-methionine.</text>
</comment>
<comment type="caution">
    <text evidence="12">The sequence shown here is derived from an EMBL/GenBank/DDBJ whole genome shotgun (WGS) entry which is preliminary data.</text>
</comment>
<dbReference type="InterPro" id="IPR007197">
    <property type="entry name" value="rSAM"/>
</dbReference>
<dbReference type="PANTHER" id="PTHR43837">
    <property type="entry name" value="RIBOSOMAL PROTEIN S12 METHYLTHIOTRANSFERASE RIMO"/>
    <property type="match status" value="1"/>
</dbReference>
<keyword evidence="1 8" id="KW-0004">4Fe-4S</keyword>
<dbReference type="FunFam" id="3.40.50.12160:FF:000002">
    <property type="entry name" value="Ribosomal protein S12 methylthiotransferase RimO"/>
    <property type="match status" value="1"/>
</dbReference>
<dbReference type="Gene3D" id="3.80.30.20">
    <property type="entry name" value="tm_1862 like domain"/>
    <property type="match status" value="1"/>
</dbReference>
<feature type="binding site" evidence="8">
    <location>
        <position position="48"/>
    </location>
    <ligand>
        <name>[4Fe-4S] cluster</name>
        <dbReference type="ChEBI" id="CHEBI:49883"/>
        <label>1</label>
    </ligand>
</feature>
<keyword evidence="4 8" id="KW-0949">S-adenosyl-L-methionine</keyword>
<dbReference type="InterPro" id="IPR020612">
    <property type="entry name" value="Methylthiotransferase_CS"/>
</dbReference>
<evidence type="ECO:0000259" key="9">
    <source>
        <dbReference type="PROSITE" id="PS50926"/>
    </source>
</evidence>
<feature type="binding site" evidence="8">
    <location>
        <position position="162"/>
    </location>
    <ligand>
        <name>[4Fe-4S] cluster</name>
        <dbReference type="ChEBI" id="CHEBI:49883"/>
        <label>2</label>
        <note>4Fe-4S-S-AdoMet</note>
    </ligand>
</feature>
<dbReference type="FunFam" id="3.80.30.20:FF:000001">
    <property type="entry name" value="tRNA-2-methylthio-N(6)-dimethylallyladenosine synthase 2"/>
    <property type="match status" value="1"/>
</dbReference>
<dbReference type="GO" id="GO:0046872">
    <property type="term" value="F:metal ion binding"/>
    <property type="evidence" value="ECO:0007669"/>
    <property type="project" value="UniProtKB-KW"/>
</dbReference>
<evidence type="ECO:0000256" key="8">
    <source>
        <dbReference type="HAMAP-Rule" id="MF_01865"/>
    </source>
</evidence>
<feature type="binding site" evidence="8">
    <location>
        <position position="81"/>
    </location>
    <ligand>
        <name>[4Fe-4S] cluster</name>
        <dbReference type="ChEBI" id="CHEBI:49883"/>
        <label>1</label>
    </ligand>
</feature>
<accession>A0A318XM86</accession>
<comment type="subcellular location">
    <subcellularLocation>
        <location evidence="8">Cytoplasm</location>
    </subcellularLocation>
</comment>
<gene>
    <name evidence="8" type="primary">rimO</name>
    <name evidence="12" type="ORF">LY28_02435</name>
</gene>
<evidence type="ECO:0000259" key="11">
    <source>
        <dbReference type="PROSITE" id="PS51918"/>
    </source>
</evidence>
<dbReference type="InterPro" id="IPR012340">
    <property type="entry name" value="NA-bd_OB-fold"/>
</dbReference>
<dbReference type="InterPro" id="IPR006638">
    <property type="entry name" value="Elp3/MiaA/NifB-like_rSAM"/>
</dbReference>
<keyword evidence="3 8" id="KW-0808">Transferase</keyword>
<dbReference type="SFLD" id="SFLDF00274">
    <property type="entry name" value="ribosomal_protein_S12_methylth"/>
    <property type="match status" value="1"/>
</dbReference>
<keyword evidence="13" id="KW-1185">Reference proteome</keyword>
<dbReference type="InterPro" id="IPR013848">
    <property type="entry name" value="Methylthiotransferase_N"/>
</dbReference>
<feature type="domain" description="TRAM" evidence="9">
    <location>
        <begin position="374"/>
        <end position="442"/>
    </location>
</feature>